<dbReference type="GO" id="GO:0006629">
    <property type="term" value="P:lipid metabolic process"/>
    <property type="evidence" value="ECO:0007669"/>
    <property type="project" value="InterPro"/>
</dbReference>
<feature type="domain" description="GP-PDE" evidence="1">
    <location>
        <begin position="4"/>
        <end position="240"/>
    </location>
</feature>
<gene>
    <name evidence="2" type="ORF">GLW07_19955</name>
</gene>
<dbReference type="AlphaFoldDB" id="A0A845F4H7"/>
<accession>A0A845F4H7</accession>
<evidence type="ECO:0000313" key="3">
    <source>
        <dbReference type="Proteomes" id="UP000447833"/>
    </source>
</evidence>
<organism evidence="2 3">
    <name type="scientific">Guptibacillus hwajinpoensis</name>
    <dbReference type="NCBI Taxonomy" id="208199"/>
    <lineage>
        <taxon>Bacteria</taxon>
        <taxon>Bacillati</taxon>
        <taxon>Bacillota</taxon>
        <taxon>Bacilli</taxon>
        <taxon>Bacillales</taxon>
        <taxon>Guptibacillaceae</taxon>
        <taxon>Guptibacillus</taxon>
    </lineage>
</organism>
<evidence type="ECO:0000313" key="2">
    <source>
        <dbReference type="EMBL" id="MYL65638.1"/>
    </source>
</evidence>
<dbReference type="CDD" id="cd08563">
    <property type="entry name" value="GDPD_TtGDE_like"/>
    <property type="match status" value="1"/>
</dbReference>
<dbReference type="EMBL" id="WMEY01000008">
    <property type="protein sequence ID" value="MYL65638.1"/>
    <property type="molecule type" value="Genomic_DNA"/>
</dbReference>
<dbReference type="Gene3D" id="3.20.20.190">
    <property type="entry name" value="Phosphatidylinositol (PI) phosphodiesterase"/>
    <property type="match status" value="1"/>
</dbReference>
<protein>
    <submittedName>
        <fullName evidence="2">Glycerophosphodiester phosphodiesterase</fullName>
    </submittedName>
</protein>
<evidence type="ECO:0000259" key="1">
    <source>
        <dbReference type="PROSITE" id="PS51704"/>
    </source>
</evidence>
<dbReference type="GO" id="GO:0008081">
    <property type="term" value="F:phosphoric diester hydrolase activity"/>
    <property type="evidence" value="ECO:0007669"/>
    <property type="project" value="InterPro"/>
</dbReference>
<dbReference type="Proteomes" id="UP000447833">
    <property type="component" value="Unassembled WGS sequence"/>
</dbReference>
<reference evidence="2 3" key="1">
    <citation type="submission" date="2019-11" db="EMBL/GenBank/DDBJ databases">
        <title>Genome sequences of 17 halophilic strains isolated from different environments.</title>
        <authorList>
            <person name="Furrow R.E."/>
        </authorList>
    </citation>
    <scope>NUCLEOTIDE SEQUENCE [LARGE SCALE GENOMIC DNA]</scope>
    <source>
        <strain evidence="2 3">22506_14_FS</strain>
    </source>
</reference>
<comment type="caution">
    <text evidence="2">The sequence shown here is derived from an EMBL/GenBank/DDBJ whole genome shotgun (WGS) entry which is preliminary data.</text>
</comment>
<name>A0A845F4H7_9BACL</name>
<dbReference type="PROSITE" id="PS51704">
    <property type="entry name" value="GP_PDE"/>
    <property type="match status" value="1"/>
</dbReference>
<sequence length="240" mass="27081">MSSFHIYGHRGSSGTHPENTLLSFQAAHKAGAQGIELDVQLTKDLVPVVIHDERLERTTNGIGFVKDFLYEDLVRLDAGHSFSSRFQGNSIPSLKSVLEWITSNSLMLNIELKNGRFPYDHLETKVLELLTHYHLYDRTIISSFNHYSIQRLTQNGCKVETAILLMEKLVEPWDYLQQVGANSIHIECGAIDEYFITNTHKRGIPVRAFTVNDPYQIAALKKAGCSAIFTDFPLVAMQSI</sequence>
<dbReference type="Pfam" id="PF03009">
    <property type="entry name" value="GDPD"/>
    <property type="match status" value="1"/>
</dbReference>
<proteinExistence type="predicted"/>
<dbReference type="InterPro" id="IPR017946">
    <property type="entry name" value="PLC-like_Pdiesterase_TIM-brl"/>
</dbReference>
<dbReference type="InterPro" id="IPR030395">
    <property type="entry name" value="GP_PDE_dom"/>
</dbReference>
<dbReference type="PANTHER" id="PTHR46211:SF1">
    <property type="entry name" value="GLYCEROPHOSPHODIESTER PHOSPHODIESTERASE, CYTOPLASMIC"/>
    <property type="match status" value="1"/>
</dbReference>
<dbReference type="RefSeq" id="WP_160921152.1">
    <property type="nucleotide sequence ID" value="NZ_WMEY01000008.1"/>
</dbReference>
<dbReference type="SUPFAM" id="SSF51695">
    <property type="entry name" value="PLC-like phosphodiesterases"/>
    <property type="match status" value="1"/>
</dbReference>
<dbReference type="PANTHER" id="PTHR46211">
    <property type="entry name" value="GLYCEROPHOSPHORYL DIESTER PHOSPHODIESTERASE"/>
    <property type="match status" value="1"/>
</dbReference>